<sequence>MTLPRVTVGGRWLGQNTDVKKPTAFVDDVVSLLGGTVTVFQRLNDAGDLLRVATNVKAKTGNRAIGTYIPALTADGTPNAVAAAIKAGKPYRGVAQVVDTWYITAYDPVKDASGKVIGALYVGVPQTAALKNLTDAIADTSVRENGWVTVYSTAKADAGRVIASSLDGAAGRTDLDAVDADGTGYVKEIVTRATALEDDAT</sequence>
<reference evidence="2" key="1">
    <citation type="submission" date="2021-01" db="EMBL/GenBank/DDBJ databases">
        <title>Whole genome shotgun sequence of Actinoplanes nipponensis NBRC 14063.</title>
        <authorList>
            <person name="Komaki H."/>
            <person name="Tamura T."/>
        </authorList>
    </citation>
    <scope>NUCLEOTIDE SEQUENCE</scope>
    <source>
        <strain evidence="2">NBRC 14063</strain>
    </source>
</reference>
<dbReference type="SUPFAM" id="SSF103190">
    <property type="entry name" value="Sensory domain-like"/>
    <property type="match status" value="1"/>
</dbReference>
<dbReference type="AlphaFoldDB" id="A0A919MIS6"/>
<organism evidence="2 3">
    <name type="scientific">Actinoplanes nipponensis</name>
    <dbReference type="NCBI Taxonomy" id="135950"/>
    <lineage>
        <taxon>Bacteria</taxon>
        <taxon>Bacillati</taxon>
        <taxon>Actinomycetota</taxon>
        <taxon>Actinomycetes</taxon>
        <taxon>Micromonosporales</taxon>
        <taxon>Micromonosporaceae</taxon>
        <taxon>Actinoplanes</taxon>
    </lineage>
</organism>
<accession>A0A919MIS6</accession>
<proteinExistence type="predicted"/>
<dbReference type="InterPro" id="IPR033462">
    <property type="entry name" value="Cache_3-Cache_2"/>
</dbReference>
<evidence type="ECO:0000259" key="1">
    <source>
        <dbReference type="Pfam" id="PF17201"/>
    </source>
</evidence>
<dbReference type="EMBL" id="BOMQ01000054">
    <property type="protein sequence ID" value="GIE51064.1"/>
    <property type="molecule type" value="Genomic_DNA"/>
</dbReference>
<dbReference type="Proteomes" id="UP000647172">
    <property type="component" value="Unassembled WGS sequence"/>
</dbReference>
<gene>
    <name evidence="2" type="ORF">Ani05nite_45980</name>
</gene>
<dbReference type="InterPro" id="IPR029151">
    <property type="entry name" value="Sensor-like_sf"/>
</dbReference>
<evidence type="ECO:0000313" key="2">
    <source>
        <dbReference type="EMBL" id="GIE51064.1"/>
    </source>
</evidence>
<dbReference type="Pfam" id="PF17201">
    <property type="entry name" value="Cache_3-Cache_2"/>
    <property type="match status" value="1"/>
</dbReference>
<evidence type="ECO:0000313" key="3">
    <source>
        <dbReference type="Proteomes" id="UP000647172"/>
    </source>
</evidence>
<feature type="domain" description="Cache 3/Cache 2 fusion" evidence="1">
    <location>
        <begin position="2"/>
        <end position="192"/>
    </location>
</feature>
<protein>
    <recommendedName>
        <fullName evidence="1">Cache 3/Cache 2 fusion domain-containing protein</fullName>
    </recommendedName>
</protein>
<name>A0A919MIS6_9ACTN</name>
<comment type="caution">
    <text evidence="2">The sequence shown here is derived from an EMBL/GenBank/DDBJ whole genome shotgun (WGS) entry which is preliminary data.</text>
</comment>
<keyword evidence="3" id="KW-1185">Reference proteome</keyword>